<feature type="transmembrane region" description="Helical" evidence="6">
    <location>
        <begin position="79"/>
        <end position="99"/>
    </location>
</feature>
<evidence type="ECO:0000256" key="4">
    <source>
        <dbReference type="ARBA" id="ARBA00022989"/>
    </source>
</evidence>
<dbReference type="InterPro" id="IPR051843">
    <property type="entry name" value="CPA1_transporter"/>
</dbReference>
<keyword evidence="5 6" id="KW-0472">Membrane</keyword>
<evidence type="ECO:0000313" key="9">
    <source>
        <dbReference type="WBParaSite" id="PgR005X_g184_t01"/>
    </source>
</evidence>
<feature type="transmembrane region" description="Helical" evidence="6">
    <location>
        <begin position="32"/>
        <end position="51"/>
    </location>
</feature>
<feature type="transmembrane region" description="Helical" evidence="6">
    <location>
        <begin position="264"/>
        <end position="284"/>
    </location>
</feature>
<feature type="transmembrane region" description="Helical" evidence="6">
    <location>
        <begin position="164"/>
        <end position="187"/>
    </location>
</feature>
<dbReference type="PANTHER" id="PTHR31102">
    <property type="match status" value="1"/>
</dbReference>
<proteinExistence type="inferred from homology"/>
<reference evidence="9" key="1">
    <citation type="submission" date="2022-11" db="UniProtKB">
        <authorList>
            <consortium name="WormBaseParasite"/>
        </authorList>
    </citation>
    <scope>IDENTIFICATION</scope>
</reference>
<dbReference type="Proteomes" id="UP000887569">
    <property type="component" value="Unplaced"/>
</dbReference>
<keyword evidence="4 6" id="KW-1133">Transmembrane helix</keyword>
<organism evidence="8 9">
    <name type="scientific">Parascaris univalens</name>
    <name type="common">Nematode worm</name>
    <dbReference type="NCBI Taxonomy" id="6257"/>
    <lineage>
        <taxon>Eukaryota</taxon>
        <taxon>Metazoa</taxon>
        <taxon>Ecdysozoa</taxon>
        <taxon>Nematoda</taxon>
        <taxon>Chromadorea</taxon>
        <taxon>Rhabditida</taxon>
        <taxon>Spirurina</taxon>
        <taxon>Ascaridomorpha</taxon>
        <taxon>Ascaridoidea</taxon>
        <taxon>Ascarididae</taxon>
        <taxon>Parascaris</taxon>
    </lineage>
</organism>
<dbReference type="InterPro" id="IPR038770">
    <property type="entry name" value="Na+/solute_symporter_sf"/>
</dbReference>
<feature type="transmembrane region" description="Helical" evidence="6">
    <location>
        <begin position="193"/>
        <end position="218"/>
    </location>
</feature>
<sequence>FISRLPLNEMEHVGSNFRNLAINVVNHRETNLALSSLIIVLSIYVTIVSVLRRPFVHPLIASTDFNETFMSEESIDYKYSTMSYIMLWLCAIIFGRIISFAKLPSLLGVLLVGIAFKNIPFMSGLLLLDKGISDVLRKAAFSIILIRIAMGFDTGLFRKANCLILRLGAISTLCEIIAITVTAHFIFCVDLRMAILFGIVLTASASAIIFPILANLMAEGYGIGSPFCDVLQSSVPLDNLLCICSLHIATAIVFAVDISYETGIMFAQLIVGIISGFIGGLVLWWLPRYDAEHTHFIRCAMLISTALAFLFGSWTIGCQSGGVFAIAVLTIIAVYRWKLDNRFKISKEEEAFTVIFQLFSMPVMFALIGYDFEITNLDKETVLTGLAIMGIGLLIRFISAFLLSFCAGLTLAEQALMSIVLLSKATIQAALPPQIVVRSFGTMHAHTAVLISASCVLAIIITAPIGQLLIFLGPRVLRVRDANQLCSNISTKEHQTPARTYPLSMFCEKERSEWNIKCHIRSPAGKRWPENLNCIVGKKKILDIFM</sequence>
<comment type="subcellular location">
    <subcellularLocation>
        <location evidence="1">Membrane</location>
        <topology evidence="1">Multi-pass membrane protein</topology>
    </subcellularLocation>
</comment>
<accession>A0A915AEZ8</accession>
<feature type="transmembrane region" description="Helical" evidence="6">
    <location>
        <begin position="139"/>
        <end position="157"/>
    </location>
</feature>
<feature type="transmembrane region" description="Helical" evidence="6">
    <location>
        <begin position="322"/>
        <end position="339"/>
    </location>
</feature>
<dbReference type="AlphaFoldDB" id="A0A915AEZ8"/>
<dbReference type="GO" id="GO:0015297">
    <property type="term" value="F:antiporter activity"/>
    <property type="evidence" value="ECO:0007669"/>
    <property type="project" value="InterPro"/>
</dbReference>
<dbReference type="Pfam" id="PF00999">
    <property type="entry name" value="Na_H_Exchanger"/>
    <property type="match status" value="1"/>
</dbReference>
<comment type="similarity">
    <text evidence="2">Belongs to the monovalent cation:proton antiporter 1 (CPA1) transporter (TC 2.A.36) family.</text>
</comment>
<dbReference type="GO" id="GO:0016020">
    <property type="term" value="C:membrane"/>
    <property type="evidence" value="ECO:0007669"/>
    <property type="project" value="UniProtKB-SubCell"/>
</dbReference>
<feature type="transmembrane region" description="Helical" evidence="6">
    <location>
        <begin position="351"/>
        <end position="370"/>
    </location>
</feature>
<keyword evidence="3 6" id="KW-0812">Transmembrane</keyword>
<evidence type="ECO:0000256" key="5">
    <source>
        <dbReference type="ARBA" id="ARBA00023136"/>
    </source>
</evidence>
<evidence type="ECO:0000256" key="2">
    <source>
        <dbReference type="ARBA" id="ARBA00007367"/>
    </source>
</evidence>
<feature type="transmembrane region" description="Helical" evidence="6">
    <location>
        <begin position="296"/>
        <end position="316"/>
    </location>
</feature>
<keyword evidence="8" id="KW-1185">Reference proteome</keyword>
<evidence type="ECO:0000313" key="8">
    <source>
        <dbReference type="Proteomes" id="UP000887569"/>
    </source>
</evidence>
<evidence type="ECO:0000259" key="7">
    <source>
        <dbReference type="Pfam" id="PF00999"/>
    </source>
</evidence>
<evidence type="ECO:0000256" key="1">
    <source>
        <dbReference type="ARBA" id="ARBA00004141"/>
    </source>
</evidence>
<dbReference type="InterPro" id="IPR006153">
    <property type="entry name" value="Cation/H_exchanger_TM"/>
</dbReference>
<evidence type="ECO:0000256" key="3">
    <source>
        <dbReference type="ARBA" id="ARBA00022692"/>
    </source>
</evidence>
<dbReference type="GO" id="GO:1902600">
    <property type="term" value="P:proton transmembrane transport"/>
    <property type="evidence" value="ECO:0007669"/>
    <property type="project" value="InterPro"/>
</dbReference>
<name>A0A915AEZ8_PARUN</name>
<feature type="domain" description="Cation/H+ exchanger transmembrane" evidence="7">
    <location>
        <begin position="92"/>
        <end position="463"/>
    </location>
</feature>
<dbReference type="PANTHER" id="PTHR31102:SF1">
    <property type="entry name" value="CATION_H+ EXCHANGER DOMAIN-CONTAINING PROTEIN"/>
    <property type="match status" value="1"/>
</dbReference>
<feature type="transmembrane region" description="Helical" evidence="6">
    <location>
        <begin position="448"/>
        <end position="472"/>
    </location>
</feature>
<dbReference type="WBParaSite" id="PgR005X_g184_t01">
    <property type="protein sequence ID" value="PgR005X_g184_t01"/>
    <property type="gene ID" value="PgR005X_g184"/>
</dbReference>
<feature type="transmembrane region" description="Helical" evidence="6">
    <location>
        <begin position="106"/>
        <end position="127"/>
    </location>
</feature>
<feature type="transmembrane region" description="Helical" evidence="6">
    <location>
        <begin position="382"/>
        <end position="403"/>
    </location>
</feature>
<evidence type="ECO:0000256" key="6">
    <source>
        <dbReference type="SAM" id="Phobius"/>
    </source>
</evidence>
<dbReference type="Gene3D" id="1.20.1530.20">
    <property type="match status" value="1"/>
</dbReference>
<protein>
    <submittedName>
        <fullName evidence="9">Cation/H+ exchanger domain-containing protein</fullName>
    </submittedName>
</protein>